<evidence type="ECO:0000313" key="6">
    <source>
        <dbReference type="Proteomes" id="UP000033058"/>
    </source>
</evidence>
<evidence type="ECO:0000256" key="3">
    <source>
        <dbReference type="ARBA" id="ARBA00023315"/>
    </source>
</evidence>
<feature type="domain" description="N-acetyltransferase" evidence="4">
    <location>
        <begin position="33"/>
        <end position="188"/>
    </location>
</feature>
<reference evidence="5 6" key="1">
    <citation type="submission" date="2014-07" db="EMBL/GenBank/DDBJ databases">
        <title>Methanogenic archaea and the global carbon cycle.</title>
        <authorList>
            <person name="Henriksen J.R."/>
            <person name="Luke J."/>
            <person name="Reinhart S."/>
            <person name="Benedict M.N."/>
            <person name="Youngblut N.D."/>
            <person name="Metcalf M.E."/>
            <person name="Whitaker R.J."/>
            <person name="Metcalf W.W."/>
        </authorList>
    </citation>
    <scope>NUCLEOTIDE SEQUENCE [LARGE SCALE GENOMIC DNA]</scope>
    <source>
        <strain evidence="5 6">WWM610</strain>
    </source>
</reference>
<evidence type="ECO:0000256" key="2">
    <source>
        <dbReference type="ARBA" id="ARBA00022679"/>
    </source>
</evidence>
<sequence length="188" mass="21583">MYTSINFCKFSRVIQTDTKKGMKMPDTEKKPALNIRAAKKEDIPLILEFIKGIAEFEKLTHLVTATEETLEESMFGEKPYSEVFFAELDGEPAGFTVFFHNFSTFVGKQGLYIEDIFVKPGFRGKGIGKAMFLHCINLAKERNCGRMEWAVLDWNPAREFYEYFGAGPVDGWHIYRMSADKFESALEK</sequence>
<dbReference type="PATRIC" id="fig|1434117.4.peg.1388"/>
<dbReference type="EMBL" id="CP009509">
    <property type="protein sequence ID" value="AKB40091.1"/>
    <property type="molecule type" value="Genomic_DNA"/>
</dbReference>
<evidence type="ECO:0000256" key="1">
    <source>
        <dbReference type="ARBA" id="ARBA00008694"/>
    </source>
</evidence>
<dbReference type="PANTHER" id="PTHR10545">
    <property type="entry name" value="DIAMINE N-ACETYLTRANSFERASE"/>
    <property type="match status" value="1"/>
</dbReference>
<dbReference type="Proteomes" id="UP000033058">
    <property type="component" value="Chromosome"/>
</dbReference>
<protein>
    <submittedName>
        <fullName evidence="5">Diamine acetyltransferase</fullName>
        <ecNumber evidence="5">2.3.1.57</ecNumber>
    </submittedName>
</protein>
<dbReference type="GO" id="GO:0004145">
    <property type="term" value="F:diamine N-acetyltransferase activity"/>
    <property type="evidence" value="ECO:0007669"/>
    <property type="project" value="UniProtKB-EC"/>
</dbReference>
<dbReference type="Pfam" id="PF00583">
    <property type="entry name" value="Acetyltransf_1"/>
    <property type="match status" value="1"/>
</dbReference>
<dbReference type="EC" id="2.3.1.57" evidence="5"/>
<evidence type="ECO:0000313" key="5">
    <source>
        <dbReference type="EMBL" id="AKB40091.1"/>
    </source>
</evidence>
<keyword evidence="2 5" id="KW-0808">Transferase</keyword>
<keyword evidence="3 5" id="KW-0012">Acyltransferase</keyword>
<dbReference type="FunFam" id="3.40.630.30:FF:000064">
    <property type="entry name" value="GNAT family acetyltransferase"/>
    <property type="match status" value="1"/>
</dbReference>
<dbReference type="SUPFAM" id="SSF55729">
    <property type="entry name" value="Acyl-CoA N-acyltransferases (Nat)"/>
    <property type="match status" value="1"/>
</dbReference>
<evidence type="ECO:0000259" key="4">
    <source>
        <dbReference type="PROSITE" id="PS51186"/>
    </source>
</evidence>
<dbReference type="PROSITE" id="PS51186">
    <property type="entry name" value="GNAT"/>
    <property type="match status" value="1"/>
</dbReference>
<comment type="similarity">
    <text evidence="1">Belongs to the acetyltransferase family.</text>
</comment>
<organism evidence="5 6">
    <name type="scientific">Methanosarcina mazei WWM610</name>
    <dbReference type="NCBI Taxonomy" id="1434117"/>
    <lineage>
        <taxon>Archaea</taxon>
        <taxon>Methanobacteriati</taxon>
        <taxon>Methanobacteriota</taxon>
        <taxon>Stenosarchaea group</taxon>
        <taxon>Methanomicrobia</taxon>
        <taxon>Methanosarcinales</taxon>
        <taxon>Methanosarcinaceae</taxon>
        <taxon>Methanosarcina</taxon>
    </lineage>
</organism>
<dbReference type="HOGENOM" id="CLU_013985_41_3_2"/>
<name>A0A0E3LF37_METMZ</name>
<dbReference type="CDD" id="cd04301">
    <property type="entry name" value="NAT_SF"/>
    <property type="match status" value="1"/>
</dbReference>
<dbReference type="AlphaFoldDB" id="A0A0E3LF37"/>
<proteinExistence type="inferred from homology"/>
<dbReference type="Gene3D" id="3.40.630.30">
    <property type="match status" value="1"/>
</dbReference>
<dbReference type="InterPro" id="IPR000182">
    <property type="entry name" value="GNAT_dom"/>
</dbReference>
<gene>
    <name evidence="5" type="ORF">MSMAW_1100</name>
</gene>
<dbReference type="PANTHER" id="PTHR10545:SF29">
    <property type="entry name" value="GH14572P-RELATED"/>
    <property type="match status" value="1"/>
</dbReference>
<dbReference type="InterPro" id="IPR051016">
    <property type="entry name" value="Diverse_Substrate_AcTransf"/>
</dbReference>
<accession>A0A0E3LF37</accession>
<dbReference type="InterPro" id="IPR016181">
    <property type="entry name" value="Acyl_CoA_acyltransferase"/>
</dbReference>